<comment type="caution">
    <text evidence="6">The sequence shown here is derived from an EMBL/GenBank/DDBJ whole genome shotgun (WGS) entry which is preliminary data.</text>
</comment>
<proteinExistence type="predicted"/>
<name>A0A9N9DTS8_9GLOM</name>
<dbReference type="AlphaFoldDB" id="A0A9N9DTS8"/>
<evidence type="ECO:0000256" key="3">
    <source>
        <dbReference type="ARBA" id="ARBA00022525"/>
    </source>
</evidence>
<evidence type="ECO:0000256" key="2">
    <source>
        <dbReference type="ARBA" id="ARBA00004613"/>
    </source>
</evidence>
<evidence type="ECO:0000259" key="5">
    <source>
        <dbReference type="Pfam" id="PF20147"/>
    </source>
</evidence>
<dbReference type="OrthoDB" id="2432495at2759"/>
<comment type="subcellular location">
    <subcellularLocation>
        <location evidence="1">Host cell</location>
    </subcellularLocation>
    <subcellularLocation>
        <location evidence="2">Secreted</location>
    </subcellularLocation>
</comment>
<dbReference type="GO" id="GO:0005524">
    <property type="term" value="F:ATP binding"/>
    <property type="evidence" value="ECO:0007669"/>
    <property type="project" value="InterPro"/>
</dbReference>
<evidence type="ECO:0000313" key="7">
    <source>
        <dbReference type="Proteomes" id="UP000789739"/>
    </source>
</evidence>
<dbReference type="Pfam" id="PF20147">
    <property type="entry name" value="Crinkler"/>
    <property type="match status" value="1"/>
</dbReference>
<dbReference type="Pfam" id="PF00004">
    <property type="entry name" value="AAA"/>
    <property type="match status" value="1"/>
</dbReference>
<protein>
    <submittedName>
        <fullName evidence="6">6021_t:CDS:1</fullName>
    </submittedName>
</protein>
<reference evidence="6" key="1">
    <citation type="submission" date="2021-06" db="EMBL/GenBank/DDBJ databases">
        <authorList>
            <person name="Kallberg Y."/>
            <person name="Tangrot J."/>
            <person name="Rosling A."/>
        </authorList>
    </citation>
    <scope>NUCLEOTIDE SEQUENCE</scope>
    <source>
        <strain evidence="6">BR232B</strain>
    </source>
</reference>
<evidence type="ECO:0000259" key="4">
    <source>
        <dbReference type="Pfam" id="PF00004"/>
    </source>
</evidence>
<dbReference type="SUPFAM" id="SSF52540">
    <property type="entry name" value="P-loop containing nucleoside triphosphate hydrolases"/>
    <property type="match status" value="1"/>
</dbReference>
<feature type="non-terminal residue" evidence="6">
    <location>
        <position position="1"/>
    </location>
</feature>
<dbReference type="GO" id="GO:0016887">
    <property type="term" value="F:ATP hydrolysis activity"/>
    <property type="evidence" value="ECO:0007669"/>
    <property type="project" value="InterPro"/>
</dbReference>
<keyword evidence="3" id="KW-0964">Secreted</keyword>
<dbReference type="GO" id="GO:0005576">
    <property type="term" value="C:extracellular region"/>
    <property type="evidence" value="ECO:0007669"/>
    <property type="project" value="UniProtKB-SubCell"/>
</dbReference>
<accession>A0A9N9DTS8</accession>
<dbReference type="InterPro" id="IPR027417">
    <property type="entry name" value="P-loop_NTPase"/>
</dbReference>
<dbReference type="EMBL" id="CAJVPI010002973">
    <property type="protein sequence ID" value="CAG8652270.1"/>
    <property type="molecule type" value="Genomic_DNA"/>
</dbReference>
<feature type="domain" description="ATPase AAA-type core" evidence="4">
    <location>
        <begin position="169"/>
        <end position="267"/>
    </location>
</feature>
<evidence type="ECO:0000313" key="6">
    <source>
        <dbReference type="EMBL" id="CAG8652270.1"/>
    </source>
</evidence>
<dbReference type="GO" id="GO:0043657">
    <property type="term" value="C:host cell"/>
    <property type="evidence" value="ECO:0007669"/>
    <property type="project" value="UniProtKB-SubCell"/>
</dbReference>
<keyword evidence="7" id="KW-1185">Reference proteome</keyword>
<dbReference type="Proteomes" id="UP000789739">
    <property type="component" value="Unassembled WGS sequence"/>
</dbReference>
<evidence type="ECO:0000256" key="1">
    <source>
        <dbReference type="ARBA" id="ARBA00004340"/>
    </source>
</evidence>
<dbReference type="Gene3D" id="3.40.50.300">
    <property type="entry name" value="P-loop containing nucleotide triphosphate hydrolases"/>
    <property type="match status" value="1"/>
</dbReference>
<feature type="domain" description="Crinkler effector protein N-terminal" evidence="5">
    <location>
        <begin position="20"/>
        <end position="71"/>
    </location>
</feature>
<dbReference type="InterPro" id="IPR045379">
    <property type="entry name" value="Crinkler_N"/>
</dbReference>
<sequence length="410" mass="46648">MGPPKAWFKLVDPESAWSQVPLTEVENVDDLKKAIKKERENALKDHDAADLTLKATNKVEDVDVNQARELDARQDLASILKDFKAAVPDDVTLMQKSFAENIRLFVFAPVEVAKRKAEELVLASVKRAKKWHVNSTIYPEIRPFCYYAEQKMQNQELIEHILEGQYIRLYGPRASGKSSRVWEAMEQLESQGYQCLYTTLEDANVRNEESYWKSLNDGFGDEACLPVTITDPQSFRKAFSPASKRWNLPVIIFIDEFDKLHDKDSADACSSALSSIRAVRNDRGKTVIHSIISIGTFAILELDQTKQSLSPFNITENFKGTSLTAKQVEDLFKEYSKTENITIDPMVIEDICALTNGHAGLVSLCGRAIHRFLYPETDPKMRVLSFDTWQKFTVTKLQDVITEYPTFSKM</sequence>
<organism evidence="6 7">
    <name type="scientific">Paraglomus brasilianum</name>
    <dbReference type="NCBI Taxonomy" id="144538"/>
    <lineage>
        <taxon>Eukaryota</taxon>
        <taxon>Fungi</taxon>
        <taxon>Fungi incertae sedis</taxon>
        <taxon>Mucoromycota</taxon>
        <taxon>Glomeromycotina</taxon>
        <taxon>Glomeromycetes</taxon>
        <taxon>Paraglomerales</taxon>
        <taxon>Paraglomeraceae</taxon>
        <taxon>Paraglomus</taxon>
    </lineage>
</organism>
<dbReference type="InterPro" id="IPR003959">
    <property type="entry name" value="ATPase_AAA_core"/>
</dbReference>
<gene>
    <name evidence="6" type="ORF">PBRASI_LOCUS10326</name>
</gene>